<gene>
    <name evidence="12" type="ORF">SISNIDRAFT_191206</name>
</gene>
<dbReference type="Gene3D" id="2.40.30.10">
    <property type="entry name" value="Translation factors"/>
    <property type="match status" value="2"/>
</dbReference>
<feature type="domain" description="Tr-type G" evidence="11">
    <location>
        <begin position="44"/>
        <end position="270"/>
    </location>
</feature>
<evidence type="ECO:0000256" key="8">
    <source>
        <dbReference type="ARBA" id="ARBA00049117"/>
    </source>
</evidence>
<evidence type="ECO:0000256" key="1">
    <source>
        <dbReference type="ARBA" id="ARBA00004496"/>
    </source>
</evidence>
<dbReference type="OrthoDB" id="342024at2759"/>
<evidence type="ECO:0000256" key="3">
    <source>
        <dbReference type="ARBA" id="ARBA00022490"/>
    </source>
</evidence>
<comment type="subunit">
    <text evidence="9">Component of the Dom34-Hbs1 complex, also named Pelota-HBS1L complex, composed of dom34 and hbs1.</text>
</comment>
<protein>
    <recommendedName>
        <fullName evidence="10">Elongation factor 1 alpha-like protein</fullName>
    </recommendedName>
</protein>
<keyword evidence="7" id="KW-0342">GTP-binding</keyword>
<dbReference type="FunFam" id="3.40.50.300:FF:000204">
    <property type="entry name" value="Translation elongation factor Tu"/>
    <property type="match status" value="1"/>
</dbReference>
<dbReference type="Gene3D" id="3.40.50.300">
    <property type="entry name" value="P-loop containing nucleotide triphosphate hydrolases"/>
    <property type="match status" value="1"/>
</dbReference>
<dbReference type="GO" id="GO:1990533">
    <property type="term" value="C:Dom34-Hbs1 complex"/>
    <property type="evidence" value="ECO:0007669"/>
    <property type="project" value="UniProtKB-ARBA"/>
</dbReference>
<dbReference type="GO" id="GO:0003924">
    <property type="term" value="F:GTPase activity"/>
    <property type="evidence" value="ECO:0007669"/>
    <property type="project" value="InterPro"/>
</dbReference>
<dbReference type="AlphaFoldDB" id="A0A164ZCA9"/>
<dbReference type="PANTHER" id="PTHR23115">
    <property type="entry name" value="TRANSLATION FACTOR"/>
    <property type="match status" value="1"/>
</dbReference>
<dbReference type="InterPro" id="IPR027417">
    <property type="entry name" value="P-loop_NTPase"/>
</dbReference>
<dbReference type="InterPro" id="IPR009001">
    <property type="entry name" value="Transl_elong_EF1A/Init_IF2_C"/>
</dbReference>
<evidence type="ECO:0000259" key="11">
    <source>
        <dbReference type="PROSITE" id="PS51722"/>
    </source>
</evidence>
<comment type="similarity">
    <text evidence="2">Belongs to the TRAFAC class translation factor GTPase superfamily. Classic translation factor GTPase family. EF-Tu/EF-1A subfamily.</text>
</comment>
<dbReference type="PRINTS" id="PR00315">
    <property type="entry name" value="ELONGATNFCT"/>
</dbReference>
<evidence type="ECO:0000313" key="12">
    <source>
        <dbReference type="EMBL" id="KZS97608.1"/>
    </source>
</evidence>
<dbReference type="SUPFAM" id="SSF50465">
    <property type="entry name" value="EF-Tu/eEF-1alpha/eIF2-gamma C-terminal domain"/>
    <property type="match status" value="1"/>
</dbReference>
<evidence type="ECO:0000256" key="10">
    <source>
        <dbReference type="ARBA" id="ARBA00074866"/>
    </source>
</evidence>
<dbReference type="CDD" id="cd04093">
    <property type="entry name" value="HBS1_C_III"/>
    <property type="match status" value="1"/>
</dbReference>
<dbReference type="InterPro" id="IPR054696">
    <property type="entry name" value="GTP-eEF1A_C"/>
</dbReference>
<dbReference type="STRING" id="1314777.A0A164ZCA9"/>
<keyword evidence="3" id="KW-0963">Cytoplasm</keyword>
<evidence type="ECO:0000256" key="7">
    <source>
        <dbReference type="ARBA" id="ARBA00023134"/>
    </source>
</evidence>
<dbReference type="PROSITE" id="PS51722">
    <property type="entry name" value="G_TR_2"/>
    <property type="match status" value="1"/>
</dbReference>
<reference evidence="12 13" key="1">
    <citation type="journal article" date="2016" name="Mol. Biol. Evol.">
        <title>Comparative Genomics of Early-Diverging Mushroom-Forming Fungi Provides Insights into the Origins of Lignocellulose Decay Capabilities.</title>
        <authorList>
            <person name="Nagy L.G."/>
            <person name="Riley R."/>
            <person name="Tritt A."/>
            <person name="Adam C."/>
            <person name="Daum C."/>
            <person name="Floudas D."/>
            <person name="Sun H."/>
            <person name="Yadav J.S."/>
            <person name="Pangilinan J."/>
            <person name="Larsson K.H."/>
            <person name="Matsuura K."/>
            <person name="Barry K."/>
            <person name="Labutti K."/>
            <person name="Kuo R."/>
            <person name="Ohm R.A."/>
            <person name="Bhattacharya S.S."/>
            <person name="Shirouzu T."/>
            <person name="Yoshinaga Y."/>
            <person name="Martin F.M."/>
            <person name="Grigoriev I.V."/>
            <person name="Hibbett D.S."/>
        </authorList>
    </citation>
    <scope>NUCLEOTIDE SEQUENCE [LARGE SCALE GENOMIC DNA]</scope>
    <source>
        <strain evidence="12 13">HHB9708</strain>
    </source>
</reference>
<dbReference type="SUPFAM" id="SSF50447">
    <property type="entry name" value="Translation proteins"/>
    <property type="match status" value="1"/>
</dbReference>
<evidence type="ECO:0000313" key="13">
    <source>
        <dbReference type="Proteomes" id="UP000076722"/>
    </source>
</evidence>
<dbReference type="GO" id="GO:0002184">
    <property type="term" value="P:cytoplasmic translational termination"/>
    <property type="evidence" value="ECO:0007669"/>
    <property type="project" value="UniProtKB-ARBA"/>
</dbReference>
<evidence type="ECO:0000256" key="2">
    <source>
        <dbReference type="ARBA" id="ARBA00007249"/>
    </source>
</evidence>
<dbReference type="InterPro" id="IPR050100">
    <property type="entry name" value="TRAFAC_GTPase_members"/>
</dbReference>
<dbReference type="Pfam" id="PF22594">
    <property type="entry name" value="GTP-eEF1A_C"/>
    <property type="match status" value="1"/>
</dbReference>
<sequence length="486" mass="52492">MAALGLQDNEMRVPEPESPKIAISKEKLMGEVRRTIEKEALEGIKSLSIVVIGHVDAGKSTLMGHLLYALGRVGDKKRIANERASEKLGKASFSWAWELDGTQEERERGVTMDVAIQSFTTPHRRFTVLDAPGHRDFIPKMISGASQADCALLVVDAAAGEFEAGFDRGGQTREHLVLVRSLGVSQVVVAINKMDQVSWSRQRYEEIMGLLQTFLMQTGFAVQRIQFVPVGAMLGVNLVDTNQPEAEALRKWYSGPTLADLLDVLTPPPRLIESPMRLPLTNVFRGQTSVASGIAVSGRLSSGIIQVGERVSVLPGDETAVIKIIEVEEESVPWAAAGSSVTLYLSGIDPVQLGIGTVLCPPSDPVPLASSFVAQIVVFDIQVPIIAGASVELFHHSRDIPATVTKLLATVERSNGTVIKANPRVLTKSVSAKIQINIRTSTMSGQAARAMPIPLEPFHVSKELGRILLRRNGETIAAGIVLEVLD</sequence>
<comment type="subcellular location">
    <subcellularLocation>
        <location evidence="1">Cytoplasm</location>
    </subcellularLocation>
</comment>
<dbReference type="SUPFAM" id="SSF52540">
    <property type="entry name" value="P-loop containing nucleoside triphosphate hydrolases"/>
    <property type="match status" value="1"/>
</dbReference>
<evidence type="ECO:0000256" key="6">
    <source>
        <dbReference type="ARBA" id="ARBA00022917"/>
    </source>
</evidence>
<dbReference type="GO" id="GO:0005525">
    <property type="term" value="F:GTP binding"/>
    <property type="evidence" value="ECO:0007669"/>
    <property type="project" value="UniProtKB-KW"/>
</dbReference>
<dbReference type="GO" id="GO:0005829">
    <property type="term" value="C:cytosol"/>
    <property type="evidence" value="ECO:0007669"/>
    <property type="project" value="GOC"/>
</dbReference>
<dbReference type="InterPro" id="IPR009000">
    <property type="entry name" value="Transl_B-barrel_sf"/>
</dbReference>
<evidence type="ECO:0000256" key="4">
    <source>
        <dbReference type="ARBA" id="ARBA00022741"/>
    </source>
</evidence>
<proteinExistence type="inferred from homology"/>
<dbReference type="CDD" id="cd01883">
    <property type="entry name" value="EF1_alpha"/>
    <property type="match status" value="1"/>
</dbReference>
<dbReference type="InterPro" id="IPR000795">
    <property type="entry name" value="T_Tr_GTP-bd_dom"/>
</dbReference>
<keyword evidence="13" id="KW-1185">Reference proteome</keyword>
<dbReference type="FunFam" id="2.40.30.10:FF:000020">
    <property type="entry name" value="Translation elongation factor EF-1"/>
    <property type="match status" value="1"/>
</dbReference>
<dbReference type="Proteomes" id="UP000076722">
    <property type="component" value="Unassembled WGS sequence"/>
</dbReference>
<evidence type="ECO:0000256" key="5">
    <source>
        <dbReference type="ARBA" id="ARBA00022801"/>
    </source>
</evidence>
<accession>A0A164ZCA9</accession>
<keyword evidence="4" id="KW-0547">Nucleotide-binding</keyword>
<dbReference type="Pfam" id="PF00009">
    <property type="entry name" value="GTP_EFTU"/>
    <property type="match status" value="1"/>
</dbReference>
<organism evidence="12 13">
    <name type="scientific">Sistotremastrum niveocremeum HHB9708</name>
    <dbReference type="NCBI Taxonomy" id="1314777"/>
    <lineage>
        <taxon>Eukaryota</taxon>
        <taxon>Fungi</taxon>
        <taxon>Dikarya</taxon>
        <taxon>Basidiomycota</taxon>
        <taxon>Agaricomycotina</taxon>
        <taxon>Agaricomycetes</taxon>
        <taxon>Sistotremastrales</taxon>
        <taxon>Sistotremastraceae</taxon>
        <taxon>Sertulicium</taxon>
        <taxon>Sertulicium niveocremeum</taxon>
    </lineage>
</organism>
<comment type="catalytic activity">
    <reaction evidence="8">
        <text>GTP + H2O = GDP + phosphate + H(+)</text>
        <dbReference type="Rhea" id="RHEA:19669"/>
        <dbReference type="ChEBI" id="CHEBI:15377"/>
        <dbReference type="ChEBI" id="CHEBI:15378"/>
        <dbReference type="ChEBI" id="CHEBI:37565"/>
        <dbReference type="ChEBI" id="CHEBI:43474"/>
        <dbReference type="ChEBI" id="CHEBI:58189"/>
    </reaction>
    <physiologicalReaction direction="left-to-right" evidence="8">
        <dbReference type="Rhea" id="RHEA:19670"/>
    </physiologicalReaction>
</comment>
<name>A0A164ZCA9_9AGAM</name>
<dbReference type="EMBL" id="KV419396">
    <property type="protein sequence ID" value="KZS97608.1"/>
    <property type="molecule type" value="Genomic_DNA"/>
</dbReference>
<dbReference type="CDD" id="cd16267">
    <property type="entry name" value="HBS1-like_II"/>
    <property type="match status" value="1"/>
</dbReference>
<evidence type="ECO:0000256" key="9">
    <source>
        <dbReference type="ARBA" id="ARBA00063537"/>
    </source>
</evidence>
<keyword evidence="6" id="KW-0648">Protein biosynthesis</keyword>
<keyword evidence="5" id="KW-0378">Hydrolase</keyword>